<dbReference type="GO" id="GO:0061630">
    <property type="term" value="F:ubiquitin protein ligase activity"/>
    <property type="evidence" value="ECO:0007669"/>
    <property type="project" value="TreeGrafter"/>
</dbReference>
<proteinExistence type="predicted"/>
<evidence type="ECO:0000313" key="7">
    <source>
        <dbReference type="EMBL" id="KAF2801228.1"/>
    </source>
</evidence>
<feature type="region of interest" description="Disordered" evidence="5">
    <location>
        <begin position="393"/>
        <end position="419"/>
    </location>
</feature>
<dbReference type="PANTHER" id="PTHR45969:SF69">
    <property type="entry name" value="FINGER DOMAIN PROTEIN, PUTATIVE (AFU_ORTHOLOGUE AFUA_3G12190)-RELATED"/>
    <property type="match status" value="1"/>
</dbReference>
<dbReference type="Proteomes" id="UP000799757">
    <property type="component" value="Unassembled WGS sequence"/>
</dbReference>
<dbReference type="GO" id="GO:0008270">
    <property type="term" value="F:zinc ion binding"/>
    <property type="evidence" value="ECO:0007669"/>
    <property type="project" value="UniProtKB-KW"/>
</dbReference>
<dbReference type="Gene3D" id="3.30.40.10">
    <property type="entry name" value="Zinc/RING finger domain, C3HC4 (zinc finger)"/>
    <property type="match status" value="1"/>
</dbReference>
<name>A0A6A6XY78_9PLEO</name>
<feature type="region of interest" description="Disordered" evidence="5">
    <location>
        <begin position="1"/>
        <end position="90"/>
    </location>
</feature>
<reference evidence="7" key="1">
    <citation type="journal article" date="2020" name="Stud. Mycol.">
        <title>101 Dothideomycetes genomes: a test case for predicting lifestyles and emergence of pathogens.</title>
        <authorList>
            <person name="Haridas S."/>
            <person name="Albert R."/>
            <person name="Binder M."/>
            <person name="Bloem J."/>
            <person name="Labutti K."/>
            <person name="Salamov A."/>
            <person name="Andreopoulos B."/>
            <person name="Baker S."/>
            <person name="Barry K."/>
            <person name="Bills G."/>
            <person name="Bluhm B."/>
            <person name="Cannon C."/>
            <person name="Castanera R."/>
            <person name="Culley D."/>
            <person name="Daum C."/>
            <person name="Ezra D."/>
            <person name="Gonzalez J."/>
            <person name="Henrissat B."/>
            <person name="Kuo A."/>
            <person name="Liang C."/>
            <person name="Lipzen A."/>
            <person name="Lutzoni F."/>
            <person name="Magnuson J."/>
            <person name="Mondo S."/>
            <person name="Nolan M."/>
            <person name="Ohm R."/>
            <person name="Pangilinan J."/>
            <person name="Park H.-J."/>
            <person name="Ramirez L."/>
            <person name="Alfaro M."/>
            <person name="Sun H."/>
            <person name="Tritt A."/>
            <person name="Yoshinaga Y."/>
            <person name="Zwiers L.-H."/>
            <person name="Turgeon B."/>
            <person name="Goodwin S."/>
            <person name="Spatafora J."/>
            <person name="Crous P."/>
            <person name="Grigoriev I."/>
        </authorList>
    </citation>
    <scope>NUCLEOTIDE SEQUENCE</scope>
    <source>
        <strain evidence="7">CBS 109.77</strain>
    </source>
</reference>
<dbReference type="SUPFAM" id="SSF57850">
    <property type="entry name" value="RING/U-box"/>
    <property type="match status" value="1"/>
</dbReference>
<dbReference type="InterPro" id="IPR013083">
    <property type="entry name" value="Znf_RING/FYVE/PHD"/>
</dbReference>
<gene>
    <name evidence="7" type="ORF">K505DRAFT_381009</name>
</gene>
<feature type="region of interest" description="Disordered" evidence="5">
    <location>
        <begin position="434"/>
        <end position="506"/>
    </location>
</feature>
<evidence type="ECO:0000256" key="5">
    <source>
        <dbReference type="SAM" id="MobiDB-lite"/>
    </source>
</evidence>
<accession>A0A6A6XY78</accession>
<keyword evidence="1" id="KW-0479">Metal-binding</keyword>
<dbReference type="SMART" id="SM00184">
    <property type="entry name" value="RING"/>
    <property type="match status" value="1"/>
</dbReference>
<protein>
    <recommendedName>
        <fullName evidence="6">RING-type domain-containing protein</fullName>
    </recommendedName>
</protein>
<keyword evidence="2 4" id="KW-0863">Zinc-finger</keyword>
<feature type="compositionally biased region" description="Polar residues" evidence="5">
    <location>
        <begin position="1"/>
        <end position="11"/>
    </location>
</feature>
<keyword evidence="8" id="KW-1185">Reference proteome</keyword>
<dbReference type="GO" id="GO:0016567">
    <property type="term" value="P:protein ubiquitination"/>
    <property type="evidence" value="ECO:0007669"/>
    <property type="project" value="TreeGrafter"/>
</dbReference>
<evidence type="ECO:0000259" key="6">
    <source>
        <dbReference type="PROSITE" id="PS50089"/>
    </source>
</evidence>
<dbReference type="OrthoDB" id="3800265at2759"/>
<keyword evidence="3" id="KW-0862">Zinc</keyword>
<organism evidence="7 8">
    <name type="scientific">Melanomma pulvis-pyrius CBS 109.77</name>
    <dbReference type="NCBI Taxonomy" id="1314802"/>
    <lineage>
        <taxon>Eukaryota</taxon>
        <taxon>Fungi</taxon>
        <taxon>Dikarya</taxon>
        <taxon>Ascomycota</taxon>
        <taxon>Pezizomycotina</taxon>
        <taxon>Dothideomycetes</taxon>
        <taxon>Pleosporomycetidae</taxon>
        <taxon>Pleosporales</taxon>
        <taxon>Melanommataceae</taxon>
        <taxon>Melanomma</taxon>
    </lineage>
</organism>
<feature type="region of interest" description="Disordered" evidence="5">
    <location>
        <begin position="107"/>
        <end position="136"/>
    </location>
</feature>
<dbReference type="PANTHER" id="PTHR45969">
    <property type="entry name" value="RING ZINC FINGER PROTEIN-RELATED"/>
    <property type="match status" value="1"/>
</dbReference>
<evidence type="ECO:0000256" key="3">
    <source>
        <dbReference type="ARBA" id="ARBA00022833"/>
    </source>
</evidence>
<feature type="region of interest" description="Disordered" evidence="5">
    <location>
        <begin position="270"/>
        <end position="292"/>
    </location>
</feature>
<dbReference type="Pfam" id="PF13639">
    <property type="entry name" value="zf-RING_2"/>
    <property type="match status" value="1"/>
</dbReference>
<dbReference type="AlphaFoldDB" id="A0A6A6XY78"/>
<evidence type="ECO:0000256" key="1">
    <source>
        <dbReference type="ARBA" id="ARBA00022723"/>
    </source>
</evidence>
<evidence type="ECO:0000256" key="2">
    <source>
        <dbReference type="ARBA" id="ARBA00022771"/>
    </source>
</evidence>
<evidence type="ECO:0000313" key="8">
    <source>
        <dbReference type="Proteomes" id="UP000799757"/>
    </source>
</evidence>
<feature type="compositionally biased region" description="Polar residues" evidence="5">
    <location>
        <begin position="44"/>
        <end position="72"/>
    </location>
</feature>
<evidence type="ECO:0000256" key="4">
    <source>
        <dbReference type="PROSITE-ProRule" id="PRU00175"/>
    </source>
</evidence>
<dbReference type="CDD" id="cd16448">
    <property type="entry name" value="RING-H2"/>
    <property type="match status" value="1"/>
</dbReference>
<dbReference type="PROSITE" id="PS50089">
    <property type="entry name" value="ZF_RING_2"/>
    <property type="match status" value="1"/>
</dbReference>
<feature type="compositionally biased region" description="Basic and acidic residues" evidence="5">
    <location>
        <begin position="281"/>
        <end position="292"/>
    </location>
</feature>
<feature type="domain" description="RING-type" evidence="6">
    <location>
        <begin position="173"/>
        <end position="219"/>
    </location>
</feature>
<feature type="compositionally biased region" description="Acidic residues" evidence="5">
    <location>
        <begin position="492"/>
        <end position="506"/>
    </location>
</feature>
<dbReference type="InterPro" id="IPR001841">
    <property type="entry name" value="Znf_RING"/>
</dbReference>
<dbReference type="EMBL" id="MU001738">
    <property type="protein sequence ID" value="KAF2801228.1"/>
    <property type="molecule type" value="Genomic_DNA"/>
</dbReference>
<sequence length="506" mass="58113">MNAPDPSTSLNPSPGYTPTTPRYPPTSPMHRLNLPTIPFLNPRASYTPTTSPTSLNRSDLPTMPSLNPSPRYSPTIPRYSPTSPRYRSDLPTIPSLNSILRETPTIPSHRSGALTLPSLNPSLRYHPTTPSYDPVGPRHRRALSSLAYSPNPPLPTKDKYISDLKPLLESFTCSLCLEAYSEEHFPVRLPKCGHVYGDYCIVEWFESNHENANTCPLCRGLLFESEFVDEDEHSGIIIPPADEDHALVEEGSYANLGRDDNHAIHEQEVEPELEHEVEDDATNRQQDEDHTIIAEDEENANDLLLRPSGNLSPDPLEQLRLNLWQTAEFQDSHEAQSEAADTDANNEWLDTSERQENRAREGQRAWDRACTRYLETRRTVPSDLMGPRLRAIVMPSDEEQRQRLQQDEDEGHYSPFPHDDCDCYGCWQRSRDIEDEETRHRATLQEYEEYEEEEEEQEQDEDEEEDDEEEEEGEENLSDDEFMADTPYPYDLDNDYDPDEDMPDYS</sequence>
<feature type="compositionally biased region" description="Acidic residues" evidence="5">
    <location>
        <begin position="446"/>
        <end position="483"/>
    </location>
</feature>